<gene>
    <name evidence="2" type="ORF">FHS48_002995</name>
</gene>
<evidence type="ECO:0000313" key="3">
    <source>
        <dbReference type="Proteomes" id="UP000544872"/>
    </source>
</evidence>
<dbReference type="AlphaFoldDB" id="A0A7W9ZJX4"/>
<dbReference type="EMBL" id="JACIIX010000012">
    <property type="protein sequence ID" value="MBB6211554.1"/>
    <property type="molecule type" value="Genomic_DNA"/>
</dbReference>
<reference evidence="2 3" key="1">
    <citation type="submission" date="2020-08" db="EMBL/GenBank/DDBJ databases">
        <title>Genomic Encyclopedia of Type Strains, Phase IV (KMG-IV): sequencing the most valuable type-strain genomes for metagenomic binning, comparative biology and taxonomic classification.</title>
        <authorList>
            <person name="Goeker M."/>
        </authorList>
    </citation>
    <scope>NUCLEOTIDE SEQUENCE [LARGE SCALE GENOMIC DNA]</scope>
    <source>
        <strain evidence="2 3">DSM 11590</strain>
    </source>
</reference>
<keyword evidence="1" id="KW-0732">Signal</keyword>
<dbReference type="GO" id="GO:0016787">
    <property type="term" value="F:hydrolase activity"/>
    <property type="evidence" value="ECO:0007669"/>
    <property type="project" value="UniProtKB-KW"/>
</dbReference>
<comment type="caution">
    <text evidence="2">The sequence shown here is derived from an EMBL/GenBank/DDBJ whole genome shotgun (WGS) entry which is preliminary data.</text>
</comment>
<name>A0A7W9ZJX4_NOVIT</name>
<organism evidence="2 3">
    <name type="scientific">Novispirillum itersonii</name>
    <name type="common">Aquaspirillum itersonii</name>
    <dbReference type="NCBI Taxonomy" id="189"/>
    <lineage>
        <taxon>Bacteria</taxon>
        <taxon>Pseudomonadati</taxon>
        <taxon>Pseudomonadota</taxon>
        <taxon>Alphaproteobacteria</taxon>
        <taxon>Rhodospirillales</taxon>
        <taxon>Novispirillaceae</taxon>
        <taxon>Novispirillum</taxon>
    </lineage>
</organism>
<dbReference type="RefSeq" id="WP_184264438.1">
    <property type="nucleotide sequence ID" value="NZ_JACIIX010000012.1"/>
</dbReference>
<proteinExistence type="predicted"/>
<accession>A0A7W9ZJX4</accession>
<protein>
    <submittedName>
        <fullName evidence="2">5-hydroxyisourate hydrolase-like protein (Transthyretin family)</fullName>
    </submittedName>
</protein>
<sequence>MRFQSGLFAAALLAAAAAAPSAHAGSWKFELTNKTKEAITEFRTKEDGQWSNNWLSEAVKAGDVFEMDFGTAEGDCVVRTQVIFADKSYFDYDVDYCKVNKLDVYNNEIKLR</sequence>
<feature type="signal peptide" evidence="1">
    <location>
        <begin position="1"/>
        <end position="24"/>
    </location>
</feature>
<keyword evidence="2" id="KW-0378">Hydrolase</keyword>
<evidence type="ECO:0000313" key="2">
    <source>
        <dbReference type="EMBL" id="MBB6211554.1"/>
    </source>
</evidence>
<dbReference type="Proteomes" id="UP000544872">
    <property type="component" value="Unassembled WGS sequence"/>
</dbReference>
<keyword evidence="3" id="KW-1185">Reference proteome</keyword>
<feature type="chain" id="PRO_5031355403" evidence="1">
    <location>
        <begin position="25"/>
        <end position="112"/>
    </location>
</feature>
<evidence type="ECO:0000256" key="1">
    <source>
        <dbReference type="SAM" id="SignalP"/>
    </source>
</evidence>